<accession>A0A6J3LTE2</accession>
<evidence type="ECO:0000313" key="2">
    <source>
        <dbReference type="RefSeq" id="XP_033456087.1"/>
    </source>
</evidence>
<dbReference type="RefSeq" id="XP_033456087.1">
    <property type="nucleotide sequence ID" value="XM_033607992.1"/>
</dbReference>
<gene>
    <name evidence="2" type="ORF">K489DRAFT_412985</name>
</gene>
<dbReference type="GeneID" id="54365791"/>
<reference evidence="2" key="1">
    <citation type="submission" date="2020-01" db="EMBL/GenBank/DDBJ databases">
        <authorList>
            <consortium name="DOE Joint Genome Institute"/>
            <person name="Haridas S."/>
            <person name="Albert R."/>
            <person name="Binder M."/>
            <person name="Bloem J."/>
            <person name="Labutti K."/>
            <person name="Salamov A."/>
            <person name="Andreopoulos B."/>
            <person name="Baker S.E."/>
            <person name="Barry K."/>
            <person name="Bills G."/>
            <person name="Bluhm B.H."/>
            <person name="Cannon C."/>
            <person name="Castanera R."/>
            <person name="Culley D.E."/>
            <person name="Daum C."/>
            <person name="Ezra D."/>
            <person name="Gonzalez J.B."/>
            <person name="Henrissat B."/>
            <person name="Kuo A."/>
            <person name="Liang C."/>
            <person name="Lipzen A."/>
            <person name="Lutzoni F."/>
            <person name="Magnuson J."/>
            <person name="Mondo S."/>
            <person name="Nolan M."/>
            <person name="Ohm R."/>
            <person name="Pangilinan J."/>
            <person name="Park H.-J."/>
            <person name="Ramirez L."/>
            <person name="Alfaro M."/>
            <person name="Sun H."/>
            <person name="Tritt A."/>
            <person name="Yoshinaga Y."/>
            <person name="Zwiers L.-H."/>
            <person name="Turgeon B.G."/>
            <person name="Goodwin S.B."/>
            <person name="Spatafora J.W."/>
            <person name="Crous P.W."/>
            <person name="Grigoriev I.V."/>
        </authorList>
    </citation>
    <scope>NUCLEOTIDE SEQUENCE</scope>
    <source>
        <strain evidence="2">CBS 342.82</strain>
    </source>
</reference>
<protein>
    <submittedName>
        <fullName evidence="2">Uncharacterized protein</fullName>
    </submittedName>
</protein>
<keyword evidence="1" id="KW-1185">Reference proteome</keyword>
<dbReference type="Proteomes" id="UP000504637">
    <property type="component" value="Unplaced"/>
</dbReference>
<reference evidence="2" key="3">
    <citation type="submission" date="2025-08" db="UniProtKB">
        <authorList>
            <consortium name="RefSeq"/>
        </authorList>
    </citation>
    <scope>IDENTIFICATION</scope>
    <source>
        <strain evidence="2">CBS 342.82</strain>
    </source>
</reference>
<sequence>MSGAFRCAARSFSQLRDAPTFTRPASIVRISRSSYRRSKRPHTYQQTRQLTTETKDWVLSETRAAIKWTTIAWTALGLGGVIWFGLQLEWAEKENPTPAEWTFWTRQSLRDARAIYDTRKLNIGNAVDYAGAGLGFAEVLRRLEDDKIDGQDLDNGGDIYVPGVGTAGVNFSAKSWAWRAGYVETVMSLGKCAENCDELVLDTTRGIVFSREVIIGPSNPDPRPVPMGSSAAPLEENCIRPLDAPETYYMRILTGTGFTTKHKLDAALAYASWLEYQNLHDSAGEMYEWGVDIALRALPDGIDASRVIDEDSGVLKAGAETTANILTASTALAKHHAIVGNVSEALPILLSVLRARRTAPISTRRPPSQSLSDYPPPRFSWIWSTLFREPDFTQPPPSGDTPITRVVEQATCDDAELMIYIGEILFASAAGKSQTANRDQGLSWTRQAVSVAEANLTQDASIPGSTPRSRADNQKKCQQCLNTAVGNWETMLERLLEQTHATPEKKSWFGRSKGSADHTEESLLADIARVAVLKDRLVRQRSAE</sequence>
<dbReference type="AlphaFoldDB" id="A0A6J3LTE2"/>
<proteinExistence type="predicted"/>
<evidence type="ECO:0000313" key="1">
    <source>
        <dbReference type="Proteomes" id="UP000504637"/>
    </source>
</evidence>
<organism evidence="2">
    <name type="scientific">Dissoconium aciculare CBS 342.82</name>
    <dbReference type="NCBI Taxonomy" id="1314786"/>
    <lineage>
        <taxon>Eukaryota</taxon>
        <taxon>Fungi</taxon>
        <taxon>Dikarya</taxon>
        <taxon>Ascomycota</taxon>
        <taxon>Pezizomycotina</taxon>
        <taxon>Dothideomycetes</taxon>
        <taxon>Dothideomycetidae</taxon>
        <taxon>Mycosphaerellales</taxon>
        <taxon>Dissoconiaceae</taxon>
        <taxon>Dissoconium</taxon>
    </lineage>
</organism>
<dbReference type="OrthoDB" id="5408102at2759"/>
<name>A0A6J3LTE2_9PEZI</name>
<reference evidence="2" key="2">
    <citation type="submission" date="2020-04" db="EMBL/GenBank/DDBJ databases">
        <authorList>
            <consortium name="NCBI Genome Project"/>
        </authorList>
    </citation>
    <scope>NUCLEOTIDE SEQUENCE</scope>
    <source>
        <strain evidence="2">CBS 342.82</strain>
    </source>
</reference>